<evidence type="ECO:0000313" key="3">
    <source>
        <dbReference type="Proteomes" id="UP001497516"/>
    </source>
</evidence>
<protein>
    <recommendedName>
        <fullName evidence="1">Reverse transcriptase domain-containing protein</fullName>
    </recommendedName>
</protein>
<organism evidence="2 3">
    <name type="scientific">Linum trigynum</name>
    <dbReference type="NCBI Taxonomy" id="586398"/>
    <lineage>
        <taxon>Eukaryota</taxon>
        <taxon>Viridiplantae</taxon>
        <taxon>Streptophyta</taxon>
        <taxon>Embryophyta</taxon>
        <taxon>Tracheophyta</taxon>
        <taxon>Spermatophyta</taxon>
        <taxon>Magnoliopsida</taxon>
        <taxon>eudicotyledons</taxon>
        <taxon>Gunneridae</taxon>
        <taxon>Pentapetalae</taxon>
        <taxon>rosids</taxon>
        <taxon>fabids</taxon>
        <taxon>Malpighiales</taxon>
        <taxon>Linaceae</taxon>
        <taxon>Linum</taxon>
    </lineage>
</organism>
<dbReference type="AlphaFoldDB" id="A0AAV2FV68"/>
<dbReference type="EMBL" id="OZ034820">
    <property type="protein sequence ID" value="CAL1401922.1"/>
    <property type="molecule type" value="Genomic_DNA"/>
</dbReference>
<evidence type="ECO:0000259" key="1">
    <source>
        <dbReference type="PROSITE" id="PS50878"/>
    </source>
</evidence>
<name>A0AAV2FV68_9ROSI</name>
<dbReference type="Pfam" id="PF00078">
    <property type="entry name" value="RVT_1"/>
    <property type="match status" value="1"/>
</dbReference>
<feature type="domain" description="Reverse transcriptase" evidence="1">
    <location>
        <begin position="1"/>
        <end position="85"/>
    </location>
</feature>
<reference evidence="2 3" key="1">
    <citation type="submission" date="2024-04" db="EMBL/GenBank/DDBJ databases">
        <authorList>
            <person name="Fracassetti M."/>
        </authorList>
    </citation>
    <scope>NUCLEOTIDE SEQUENCE [LARGE SCALE GENOMIC DNA]</scope>
</reference>
<dbReference type="PANTHER" id="PTHR33116">
    <property type="entry name" value="REVERSE TRANSCRIPTASE ZINC-BINDING DOMAIN-CONTAINING PROTEIN-RELATED-RELATED"/>
    <property type="match status" value="1"/>
</dbReference>
<dbReference type="InterPro" id="IPR000477">
    <property type="entry name" value="RT_dom"/>
</dbReference>
<proteinExistence type="predicted"/>
<dbReference type="Pfam" id="PF13966">
    <property type="entry name" value="zf-RVT"/>
    <property type="match status" value="1"/>
</dbReference>
<keyword evidence="3" id="KW-1185">Reference proteome</keyword>
<evidence type="ECO:0000313" key="2">
    <source>
        <dbReference type="EMBL" id="CAL1401922.1"/>
    </source>
</evidence>
<accession>A0AAV2FV68</accession>
<dbReference type="Proteomes" id="UP001497516">
    <property type="component" value="Chromosome 7"/>
</dbReference>
<dbReference type="InterPro" id="IPR026960">
    <property type="entry name" value="RVT-Znf"/>
</dbReference>
<dbReference type="PROSITE" id="PS50878">
    <property type="entry name" value="RT_POL"/>
    <property type="match status" value="1"/>
</dbReference>
<gene>
    <name evidence="2" type="ORF">LTRI10_LOCUS41958</name>
</gene>
<sequence>MCKGIKLTHLCFADDLLVFSDRSNYGIKELQRVLDQFKLVSGLKSNPSKCEVFFGGIERAERQLRAARFGYKLGEFPVRYLGVPLISGKLSMSSCQSLIDKMVKRIRSWQVKALSYAGGNELVGTVLYSITQFWMSVFLLPKSVIKEVEKICRNFIWGVGAGVKLRANVVWQKVTYPTKEGGLGLRDLGSWNQACMIRHLWLILMQEGSLWVAWINKYKLKGRDLWNYSCSSGSWNWHKMLKLRGKIAPFISTRESQLLLNNSSMPVFSIKCIWQLLRPVQQPVAWWKLVWKGKAVPRNRIITWLVVRGRINTKTKMQRWGYSGSLACDLCGAGVEDRDHLYALCPFAMKIFDALFFMFMQIPSLQRWEDMQDLIVSKFGGPSEAAETGRLI</sequence>
<dbReference type="PANTHER" id="PTHR33116:SF76">
    <property type="entry name" value="DUF4283 DOMAIN-CONTAINING PROTEIN"/>
    <property type="match status" value="1"/>
</dbReference>